<dbReference type="Proteomes" id="UP000688137">
    <property type="component" value="Unassembled WGS sequence"/>
</dbReference>
<dbReference type="InterPro" id="IPR008015">
    <property type="entry name" value="PDED_dom"/>
</dbReference>
<dbReference type="Pfam" id="PF05351">
    <property type="entry name" value="GMP_PDE_delta"/>
    <property type="match status" value="1"/>
</dbReference>
<dbReference type="AlphaFoldDB" id="A0A8S1JN98"/>
<reference evidence="2" key="1">
    <citation type="submission" date="2021-01" db="EMBL/GenBank/DDBJ databases">
        <authorList>
            <consortium name="Genoscope - CEA"/>
            <person name="William W."/>
        </authorList>
    </citation>
    <scope>NUCLEOTIDE SEQUENCE</scope>
</reference>
<sequence>MQKVITPEIVRTFTNPCDKFLCKPSEEIKFIKFILRDADDNFILFDFDNDEDNQQQEVLSYQFTPQYFDIKTLGATKIFKTFDKPLKNLLLIDRFYFKNNLIKEYEFRFPFCIPHSTNTWESMYDQPALGANLKDQMLLNPWETRSDTFLFIDGKLANHERIEYDFSGDQEDFD</sequence>
<dbReference type="InterPro" id="IPR051519">
    <property type="entry name" value="PDE6D_unc-119_myristoyl-bd"/>
</dbReference>
<organism evidence="2 3">
    <name type="scientific">Paramecium primaurelia</name>
    <dbReference type="NCBI Taxonomy" id="5886"/>
    <lineage>
        <taxon>Eukaryota</taxon>
        <taxon>Sar</taxon>
        <taxon>Alveolata</taxon>
        <taxon>Ciliophora</taxon>
        <taxon>Intramacronucleata</taxon>
        <taxon>Oligohymenophorea</taxon>
        <taxon>Peniculida</taxon>
        <taxon>Parameciidae</taxon>
        <taxon>Paramecium</taxon>
    </lineage>
</organism>
<feature type="domain" description="GMP phosphodiesterase delta subunit" evidence="1">
    <location>
        <begin position="26"/>
        <end position="166"/>
    </location>
</feature>
<evidence type="ECO:0000259" key="1">
    <source>
        <dbReference type="Pfam" id="PF05351"/>
    </source>
</evidence>
<dbReference type="GO" id="GO:0008289">
    <property type="term" value="F:lipid binding"/>
    <property type="evidence" value="ECO:0007669"/>
    <property type="project" value="TreeGrafter"/>
</dbReference>
<dbReference type="FunFam" id="2.70.50.40:FF:000007">
    <property type="entry name" value="Unc-119 homolog a (C. elegans)"/>
    <property type="match status" value="1"/>
</dbReference>
<dbReference type="PANTHER" id="PTHR12951:SF1">
    <property type="entry name" value="PROTEIN UNC-119 HOMOLOG"/>
    <property type="match status" value="1"/>
</dbReference>
<dbReference type="GO" id="GO:0005929">
    <property type="term" value="C:cilium"/>
    <property type="evidence" value="ECO:0007669"/>
    <property type="project" value="TreeGrafter"/>
</dbReference>
<evidence type="ECO:0000313" key="3">
    <source>
        <dbReference type="Proteomes" id="UP000688137"/>
    </source>
</evidence>
<comment type="caution">
    <text evidence="2">The sequence shown here is derived from an EMBL/GenBank/DDBJ whole genome shotgun (WGS) entry which is preliminary data.</text>
</comment>
<evidence type="ECO:0000313" key="2">
    <source>
        <dbReference type="EMBL" id="CAD8043704.1"/>
    </source>
</evidence>
<keyword evidence="3" id="KW-1185">Reference proteome</keyword>
<accession>A0A8S1JN98</accession>
<name>A0A8S1JN98_PARPR</name>
<protein>
    <recommendedName>
        <fullName evidence="1">GMP phosphodiesterase delta subunit domain-containing protein</fullName>
    </recommendedName>
</protein>
<dbReference type="GO" id="GO:0042953">
    <property type="term" value="P:lipoprotein transport"/>
    <property type="evidence" value="ECO:0007669"/>
    <property type="project" value="TreeGrafter"/>
</dbReference>
<gene>
    <name evidence="2" type="ORF">PPRIM_AZ9-3.1.T0050358</name>
</gene>
<dbReference type="PANTHER" id="PTHR12951">
    <property type="entry name" value="RETINAL PROTEIN 4"/>
    <property type="match status" value="1"/>
</dbReference>
<dbReference type="GO" id="GO:0060271">
    <property type="term" value="P:cilium assembly"/>
    <property type="evidence" value="ECO:0007669"/>
    <property type="project" value="TreeGrafter"/>
</dbReference>
<proteinExistence type="predicted"/>
<dbReference type="EMBL" id="CAJJDM010000002">
    <property type="protein sequence ID" value="CAD8043704.1"/>
    <property type="molecule type" value="Genomic_DNA"/>
</dbReference>